<dbReference type="Gene3D" id="3.40.50.150">
    <property type="entry name" value="Vaccinia Virus protein VP39"/>
    <property type="match status" value="1"/>
</dbReference>
<geneLocation type="plasmid" evidence="2 3">
    <name>unnamed1</name>
</geneLocation>
<keyword evidence="2" id="KW-0489">Methyltransferase</keyword>
<dbReference type="GO" id="GO:0032259">
    <property type="term" value="P:methylation"/>
    <property type="evidence" value="ECO:0007669"/>
    <property type="project" value="UniProtKB-KW"/>
</dbReference>
<dbReference type="InterPro" id="IPR013216">
    <property type="entry name" value="Methyltransf_11"/>
</dbReference>
<name>A0AAJ6NYN0_9CYAN</name>
<dbReference type="RefSeq" id="WP_281486202.1">
    <property type="nucleotide sequence ID" value="NZ_CP124544.1"/>
</dbReference>
<dbReference type="EMBL" id="CP124544">
    <property type="protein sequence ID" value="WGV29000.1"/>
    <property type="molecule type" value="Genomic_DNA"/>
</dbReference>
<dbReference type="SUPFAM" id="SSF53335">
    <property type="entry name" value="S-adenosyl-L-methionine-dependent methyltransferases"/>
    <property type="match status" value="1"/>
</dbReference>
<dbReference type="InterPro" id="IPR029063">
    <property type="entry name" value="SAM-dependent_MTases_sf"/>
</dbReference>
<dbReference type="PANTHER" id="PTHR43861">
    <property type="entry name" value="TRANS-ACONITATE 2-METHYLTRANSFERASE-RELATED"/>
    <property type="match status" value="1"/>
</dbReference>
<reference evidence="2 3" key="1">
    <citation type="journal article" date="2023" name="Limnol Oceanogr Lett">
        <title>Environmental adaptations by the intertidal Antarctic cyanobacterium Halotia branconii CENA392 as revealed using long-read genome sequencing.</title>
        <authorList>
            <person name="Dextro R.B."/>
            <person name="Delbaje E."/>
            <person name="Freitas P.N.N."/>
            <person name="Geraldes V."/>
            <person name="Pinto E."/>
            <person name="Long P.F."/>
            <person name="Fiore M.F."/>
        </authorList>
    </citation>
    <scope>NUCLEOTIDE SEQUENCE [LARGE SCALE GENOMIC DNA]</scope>
    <source>
        <strain evidence="2 3">CENA392</strain>
        <plasmid evidence="2 3">unnamed1</plasmid>
    </source>
</reference>
<organism evidence="2 3">
    <name type="scientific">Halotia branconii CENA392</name>
    <dbReference type="NCBI Taxonomy" id="1539056"/>
    <lineage>
        <taxon>Bacteria</taxon>
        <taxon>Bacillati</taxon>
        <taxon>Cyanobacteriota</taxon>
        <taxon>Cyanophyceae</taxon>
        <taxon>Nostocales</taxon>
        <taxon>Nodulariaceae</taxon>
        <taxon>Halotia</taxon>
    </lineage>
</organism>
<dbReference type="Proteomes" id="UP001223520">
    <property type="component" value="Plasmid unnamed1"/>
</dbReference>
<keyword evidence="2" id="KW-0808">Transferase</keyword>
<keyword evidence="2" id="KW-0614">Plasmid</keyword>
<proteinExistence type="predicted"/>
<accession>A0AAJ6NYN0</accession>
<dbReference type="GO" id="GO:0008168">
    <property type="term" value="F:methyltransferase activity"/>
    <property type="evidence" value="ECO:0007669"/>
    <property type="project" value="UniProtKB-KW"/>
</dbReference>
<evidence type="ECO:0000259" key="1">
    <source>
        <dbReference type="Pfam" id="PF08241"/>
    </source>
</evidence>
<dbReference type="KEGG" id="hbq:QI031_31055"/>
<protein>
    <submittedName>
        <fullName evidence="2">Methyltransferase domain-containing protein</fullName>
    </submittedName>
</protein>
<feature type="domain" description="Methyltransferase type 11" evidence="1">
    <location>
        <begin position="49"/>
        <end position="137"/>
    </location>
</feature>
<sequence>MIASDDTKQIVQADVENRAQQSLGASSEPVYQMVSRTLAQQYSGNGVLVDVGCGSGKLWSFVGDRFNHYIGVDAVRYADLPADTEFIPFNLDVGKAPLPDGCADVVCAVEIIEHLENPRAFVRELVRLTKPGGLVIVTTPNQLSLLSKLTLILKNQFNAFQEAPGLYPAHITALLEIDFYRIYTECNLTDLQIQYSNYGRIPFTSWHWPENLGFRGQAFSDNILCVGQKPKVQIYTI</sequence>
<dbReference type="AlphaFoldDB" id="A0AAJ6NYN0"/>
<evidence type="ECO:0000313" key="3">
    <source>
        <dbReference type="Proteomes" id="UP001223520"/>
    </source>
</evidence>
<evidence type="ECO:0000313" key="2">
    <source>
        <dbReference type="EMBL" id="WGV29000.1"/>
    </source>
</evidence>
<dbReference type="Pfam" id="PF08241">
    <property type="entry name" value="Methyltransf_11"/>
    <property type="match status" value="1"/>
</dbReference>
<gene>
    <name evidence="2" type="ORF">QI031_31055</name>
</gene>
<keyword evidence="3" id="KW-1185">Reference proteome</keyword>
<dbReference type="CDD" id="cd02440">
    <property type="entry name" value="AdoMet_MTases"/>
    <property type="match status" value="1"/>
</dbReference>